<evidence type="ECO:0000256" key="7">
    <source>
        <dbReference type="ARBA" id="ARBA00023225"/>
    </source>
</evidence>
<comment type="caution">
    <text evidence="9">The sequence shown here is derived from an EMBL/GenBank/DDBJ whole genome shotgun (WGS) entry which is preliminary data.</text>
</comment>
<evidence type="ECO:0000256" key="4">
    <source>
        <dbReference type="ARBA" id="ARBA00022448"/>
    </source>
</evidence>
<keyword evidence="5" id="KW-1005">Bacterial flagellum biogenesis</keyword>
<protein>
    <recommendedName>
        <fullName evidence="3">Flagellar assembly protein FliH</fullName>
    </recommendedName>
</protein>
<keyword evidence="6" id="KW-0653">Protein transport</keyword>
<evidence type="ECO:0000256" key="1">
    <source>
        <dbReference type="ARBA" id="ARBA00003041"/>
    </source>
</evidence>
<reference evidence="9 10" key="1">
    <citation type="journal article" date="2012" name="J. Bacteriol.">
        <title>Genome Sequence of n-Alkane-Degrading Hydrocarboniphaga effusa Strain AP103T (ATCC BAA-332T).</title>
        <authorList>
            <person name="Chang H.K."/>
            <person name="Zylstra G.J."/>
            <person name="Chae J.C."/>
        </authorList>
    </citation>
    <scope>NUCLEOTIDE SEQUENCE [LARGE SCALE GENOMIC DNA]</scope>
    <source>
        <strain evidence="9 10">AP103</strain>
    </source>
</reference>
<feature type="domain" description="Flagellar assembly protein FliH/Type III secretion system HrpE" evidence="8">
    <location>
        <begin position="71"/>
        <end position="193"/>
    </location>
</feature>
<evidence type="ECO:0000256" key="3">
    <source>
        <dbReference type="ARBA" id="ARBA00016507"/>
    </source>
</evidence>
<evidence type="ECO:0000256" key="2">
    <source>
        <dbReference type="ARBA" id="ARBA00006602"/>
    </source>
</evidence>
<evidence type="ECO:0000259" key="8">
    <source>
        <dbReference type="Pfam" id="PF02108"/>
    </source>
</evidence>
<dbReference type="GO" id="GO:0005829">
    <property type="term" value="C:cytosol"/>
    <property type="evidence" value="ECO:0007669"/>
    <property type="project" value="TreeGrafter"/>
</dbReference>
<dbReference type="EMBL" id="AKGD01000001">
    <property type="protein sequence ID" value="EIT70245.1"/>
    <property type="molecule type" value="Genomic_DNA"/>
</dbReference>
<evidence type="ECO:0000313" key="9">
    <source>
        <dbReference type="EMBL" id="EIT70245.1"/>
    </source>
</evidence>
<proteinExistence type="inferred from homology"/>
<dbReference type="OrthoDB" id="6196089at2"/>
<dbReference type="STRING" id="1172194.WQQ_03820"/>
<dbReference type="Pfam" id="PF02108">
    <property type="entry name" value="FliH"/>
    <property type="match status" value="1"/>
</dbReference>
<sequence>MTLRIEDPAQLRRWEMPLLTRSEEIVEPVIAMPTAEELEAIERAAHEEGFQRGHAEGLQAGRASGIAAVHEEAQRLRDLIDHLSRPLADLDAEVERTLVALTIEVARRLVDEQLQLDPTLTANTVHQAIASLAQPPREARVHLHPADAALLAEHLPAPADVSVWRVVPDKQLQRGDCRLLTDSAQVDALLDTRQSGVARALLGDGE</sequence>
<comment type="function">
    <text evidence="1">Needed for flagellar regrowth and assembly.</text>
</comment>
<evidence type="ECO:0000256" key="6">
    <source>
        <dbReference type="ARBA" id="ARBA00022927"/>
    </source>
</evidence>
<accession>I8T8G3</accession>
<evidence type="ECO:0000256" key="5">
    <source>
        <dbReference type="ARBA" id="ARBA00022795"/>
    </source>
</evidence>
<dbReference type="PANTHER" id="PTHR34982">
    <property type="entry name" value="YOP PROTEINS TRANSLOCATION PROTEIN L"/>
    <property type="match status" value="1"/>
</dbReference>
<dbReference type="GO" id="GO:0015031">
    <property type="term" value="P:protein transport"/>
    <property type="evidence" value="ECO:0007669"/>
    <property type="project" value="UniProtKB-KW"/>
</dbReference>
<keyword evidence="4" id="KW-0813">Transport</keyword>
<dbReference type="InterPro" id="IPR051472">
    <property type="entry name" value="T3SS_Stator/FliH"/>
</dbReference>
<name>I8T8G3_9GAMM</name>
<dbReference type="AlphaFoldDB" id="I8T8G3"/>
<dbReference type="Proteomes" id="UP000003704">
    <property type="component" value="Unassembled WGS sequence"/>
</dbReference>
<comment type="similarity">
    <text evidence="2">Belongs to the FliH family.</text>
</comment>
<dbReference type="PANTHER" id="PTHR34982:SF1">
    <property type="entry name" value="FLAGELLAR ASSEMBLY PROTEIN FLIH"/>
    <property type="match status" value="1"/>
</dbReference>
<gene>
    <name evidence="9" type="ORF">WQQ_03820</name>
</gene>
<keyword evidence="7" id="KW-1006">Bacterial flagellum protein export</keyword>
<dbReference type="RefSeq" id="WP_007183341.1">
    <property type="nucleotide sequence ID" value="NZ_AKGD01000001.1"/>
</dbReference>
<keyword evidence="10" id="KW-1185">Reference proteome</keyword>
<dbReference type="GO" id="GO:0044781">
    <property type="term" value="P:bacterial-type flagellum organization"/>
    <property type="evidence" value="ECO:0007669"/>
    <property type="project" value="UniProtKB-KW"/>
</dbReference>
<dbReference type="InterPro" id="IPR018035">
    <property type="entry name" value="Flagellar_FliH/T3SS_HrpE"/>
</dbReference>
<evidence type="ECO:0000313" key="10">
    <source>
        <dbReference type="Proteomes" id="UP000003704"/>
    </source>
</evidence>
<organism evidence="9 10">
    <name type="scientific">Hydrocarboniphaga effusa AP103</name>
    <dbReference type="NCBI Taxonomy" id="1172194"/>
    <lineage>
        <taxon>Bacteria</taxon>
        <taxon>Pseudomonadati</taxon>
        <taxon>Pseudomonadota</taxon>
        <taxon>Gammaproteobacteria</taxon>
        <taxon>Nevskiales</taxon>
        <taxon>Nevskiaceae</taxon>
        <taxon>Hydrocarboniphaga</taxon>
    </lineage>
</organism>